<accession>A0A9P7B7P4</accession>
<dbReference type="EMBL" id="PUHQ01000024">
    <property type="protein sequence ID" value="KAG0662785.1"/>
    <property type="molecule type" value="Genomic_DNA"/>
</dbReference>
<dbReference type="InterPro" id="IPR000210">
    <property type="entry name" value="BTB/POZ_dom"/>
</dbReference>
<evidence type="ECO:0000313" key="3">
    <source>
        <dbReference type="Proteomes" id="UP000777482"/>
    </source>
</evidence>
<proteinExistence type="predicted"/>
<reference evidence="2 3" key="1">
    <citation type="submission" date="2020-11" db="EMBL/GenBank/DDBJ databases">
        <title>Kefir isolates.</title>
        <authorList>
            <person name="Marcisauskas S."/>
            <person name="Kim Y."/>
            <person name="Blasche S."/>
        </authorList>
    </citation>
    <scope>NUCLEOTIDE SEQUENCE [LARGE SCALE GENOMIC DNA]</scope>
    <source>
        <strain evidence="2 3">KR</strain>
    </source>
</reference>
<protein>
    <recommendedName>
        <fullName evidence="1">BTB domain-containing protein</fullName>
    </recommendedName>
</protein>
<evidence type="ECO:0000313" key="2">
    <source>
        <dbReference type="EMBL" id="KAG0662785.1"/>
    </source>
</evidence>
<feature type="domain" description="BTB" evidence="1">
    <location>
        <begin position="28"/>
        <end position="60"/>
    </location>
</feature>
<organism evidence="2 3">
    <name type="scientific">Rhodotorula mucilaginosa</name>
    <name type="common">Yeast</name>
    <name type="synonym">Rhodotorula rubra</name>
    <dbReference type="NCBI Taxonomy" id="5537"/>
    <lineage>
        <taxon>Eukaryota</taxon>
        <taxon>Fungi</taxon>
        <taxon>Dikarya</taxon>
        <taxon>Basidiomycota</taxon>
        <taxon>Pucciniomycotina</taxon>
        <taxon>Microbotryomycetes</taxon>
        <taxon>Sporidiobolales</taxon>
        <taxon>Sporidiobolaceae</taxon>
        <taxon>Rhodotorula</taxon>
    </lineage>
</organism>
<keyword evidence="3" id="KW-1185">Reference proteome</keyword>
<dbReference type="Pfam" id="PF00651">
    <property type="entry name" value="BTB"/>
    <property type="match status" value="1"/>
</dbReference>
<sequence>MSHQIPAAQGMASQSSEAASTAIPKGSIVLATSDNQKVPVDRLLLAANSSVFRDMLDLSPDNGEECPVAEKHADVLLFVNALEGEPAKDEATWLALYRMMDKYDAPIIHLSLL</sequence>
<comment type="caution">
    <text evidence="2">The sequence shown here is derived from an EMBL/GenBank/DDBJ whole genome shotgun (WGS) entry which is preliminary data.</text>
</comment>
<name>A0A9P7B7P4_RHOMI</name>
<dbReference type="OrthoDB" id="2529516at2759"/>
<dbReference type="Proteomes" id="UP000777482">
    <property type="component" value="Unassembled WGS sequence"/>
</dbReference>
<evidence type="ECO:0000259" key="1">
    <source>
        <dbReference type="Pfam" id="PF00651"/>
    </source>
</evidence>
<dbReference type="AlphaFoldDB" id="A0A9P7B7P4"/>
<gene>
    <name evidence="2" type="ORF">C6P46_003098</name>
</gene>